<keyword evidence="3" id="KW-1003">Cell membrane</keyword>
<feature type="domain" description="Type II secretion system protein GspF" evidence="9">
    <location>
        <begin position="68"/>
        <end position="191"/>
    </location>
</feature>
<dbReference type="Proteomes" id="UP000184038">
    <property type="component" value="Unassembled WGS sequence"/>
</dbReference>
<evidence type="ECO:0000313" key="11">
    <source>
        <dbReference type="Proteomes" id="UP000184038"/>
    </source>
</evidence>
<dbReference type="PRINTS" id="PR00812">
    <property type="entry name" value="BCTERIALGSPF"/>
</dbReference>
<dbReference type="Gene3D" id="1.20.81.30">
    <property type="entry name" value="Type II secretion system (T2SS), domain F"/>
    <property type="match status" value="2"/>
</dbReference>
<dbReference type="EMBL" id="FRCP01000007">
    <property type="protein sequence ID" value="SHM23276.1"/>
    <property type="molecule type" value="Genomic_DNA"/>
</dbReference>
<dbReference type="GO" id="GO:0015628">
    <property type="term" value="P:protein secretion by the type II secretion system"/>
    <property type="evidence" value="ECO:0007669"/>
    <property type="project" value="TreeGrafter"/>
</dbReference>
<accession>A0A1M7H4L6</accession>
<reference evidence="10 11" key="1">
    <citation type="submission" date="2016-11" db="EMBL/GenBank/DDBJ databases">
        <authorList>
            <person name="Jaros S."/>
            <person name="Januszkiewicz K."/>
            <person name="Wedrychowicz H."/>
        </authorList>
    </citation>
    <scope>NUCLEOTIDE SEQUENCE [LARGE SCALE GENOMIC DNA]</scope>
    <source>
        <strain evidence="10 11">DSM 15930</strain>
    </source>
</reference>
<keyword evidence="6 8" id="KW-1133">Transmembrane helix</keyword>
<sequence length="404" mass="44521">MASFSYIAIDSRGKEQKGAMEATNEDKVNVSLRAAGYIPISIIPQNLLTRDINISIGNPVKPRDLSAFCRQFGSVLSAGVSITVALHMLEEQTEKKVFKKAIAEVRNDVERGETLADGMRRQGKIFPPILINMVEAGETSGSLEGSLERIAIHFEKDAKLKSMMKKAMIYPIVVACVAVVVIIIMLSYVIPKFLTMFSQMNVEMPLPTRMVIAMSDFMQHKWYVVVLVIAAIIAAFRGFAAMPNGKIILANMSLRIPLFGKLIKKNACARLARTLSTLLRSGISLIDAIEITARTMDNVVIKQVLMNAREEVARGIPLSLPLKESGIFPAMIYQMVNIGEETGNLEDMLDCVADYFEEEVEMATESLTAVIEPLIIVVLAVIVGFLVISIMLPMVTMYKGVDNL</sequence>
<feature type="transmembrane region" description="Helical" evidence="8">
    <location>
        <begin position="222"/>
        <end position="242"/>
    </location>
</feature>
<proteinExistence type="inferred from homology"/>
<feature type="transmembrane region" description="Helical" evidence="8">
    <location>
        <begin position="169"/>
        <end position="190"/>
    </location>
</feature>
<feature type="domain" description="Type II secretion system protein GspF" evidence="9">
    <location>
        <begin position="272"/>
        <end position="393"/>
    </location>
</feature>
<dbReference type="GO" id="GO:0005886">
    <property type="term" value="C:plasma membrane"/>
    <property type="evidence" value="ECO:0007669"/>
    <property type="project" value="UniProtKB-SubCell"/>
</dbReference>
<dbReference type="InterPro" id="IPR003004">
    <property type="entry name" value="GspF/PilC"/>
</dbReference>
<dbReference type="OrthoDB" id="9805682at2"/>
<comment type="similarity">
    <text evidence="2">Belongs to the GSP F family.</text>
</comment>
<evidence type="ECO:0000256" key="6">
    <source>
        <dbReference type="ARBA" id="ARBA00022989"/>
    </source>
</evidence>
<evidence type="ECO:0000256" key="2">
    <source>
        <dbReference type="ARBA" id="ARBA00005745"/>
    </source>
</evidence>
<evidence type="ECO:0000256" key="7">
    <source>
        <dbReference type="ARBA" id="ARBA00023136"/>
    </source>
</evidence>
<evidence type="ECO:0000256" key="1">
    <source>
        <dbReference type="ARBA" id="ARBA00004429"/>
    </source>
</evidence>
<feature type="transmembrane region" description="Helical" evidence="8">
    <location>
        <begin position="374"/>
        <end position="395"/>
    </location>
</feature>
<dbReference type="PANTHER" id="PTHR30012">
    <property type="entry name" value="GENERAL SECRETION PATHWAY PROTEIN"/>
    <property type="match status" value="1"/>
</dbReference>
<evidence type="ECO:0000256" key="3">
    <source>
        <dbReference type="ARBA" id="ARBA00022475"/>
    </source>
</evidence>
<dbReference type="STRING" id="1120996.SAMN02746066_01280"/>
<dbReference type="PANTHER" id="PTHR30012:SF0">
    <property type="entry name" value="TYPE II SECRETION SYSTEM PROTEIN F-RELATED"/>
    <property type="match status" value="1"/>
</dbReference>
<dbReference type="InterPro" id="IPR042094">
    <property type="entry name" value="T2SS_GspF_sf"/>
</dbReference>
<name>A0A1M7H4L6_9FIRM</name>
<comment type="subcellular location">
    <subcellularLocation>
        <location evidence="1">Cell inner membrane</location>
        <topology evidence="1">Multi-pass membrane protein</topology>
    </subcellularLocation>
</comment>
<keyword evidence="5 8" id="KW-0812">Transmembrane</keyword>
<evidence type="ECO:0000259" key="9">
    <source>
        <dbReference type="Pfam" id="PF00482"/>
    </source>
</evidence>
<evidence type="ECO:0000256" key="4">
    <source>
        <dbReference type="ARBA" id="ARBA00022519"/>
    </source>
</evidence>
<evidence type="ECO:0000313" key="10">
    <source>
        <dbReference type="EMBL" id="SHM23276.1"/>
    </source>
</evidence>
<gene>
    <name evidence="10" type="ORF">SAMN02746066_01280</name>
</gene>
<keyword evidence="11" id="KW-1185">Reference proteome</keyword>
<dbReference type="FunFam" id="1.20.81.30:FF:000001">
    <property type="entry name" value="Type II secretion system protein F"/>
    <property type="match status" value="2"/>
</dbReference>
<dbReference type="AlphaFoldDB" id="A0A1M7H4L6"/>
<evidence type="ECO:0000256" key="5">
    <source>
        <dbReference type="ARBA" id="ARBA00022692"/>
    </source>
</evidence>
<dbReference type="RefSeq" id="WP_073284785.1">
    <property type="nucleotide sequence ID" value="NZ_FRCP01000007.1"/>
</dbReference>
<protein>
    <submittedName>
        <fullName evidence="10">Type IV pilus assembly protein PilC</fullName>
    </submittedName>
</protein>
<evidence type="ECO:0000256" key="8">
    <source>
        <dbReference type="SAM" id="Phobius"/>
    </source>
</evidence>
<keyword evidence="7 8" id="KW-0472">Membrane</keyword>
<dbReference type="InterPro" id="IPR018076">
    <property type="entry name" value="T2SS_GspF_dom"/>
</dbReference>
<dbReference type="Pfam" id="PF00482">
    <property type="entry name" value="T2SSF"/>
    <property type="match status" value="2"/>
</dbReference>
<keyword evidence="4" id="KW-0997">Cell inner membrane</keyword>
<organism evidence="10 11">
    <name type="scientific">Anaerosporobacter mobilis DSM 15930</name>
    <dbReference type="NCBI Taxonomy" id="1120996"/>
    <lineage>
        <taxon>Bacteria</taxon>
        <taxon>Bacillati</taxon>
        <taxon>Bacillota</taxon>
        <taxon>Clostridia</taxon>
        <taxon>Lachnospirales</taxon>
        <taxon>Lachnospiraceae</taxon>
        <taxon>Anaerosporobacter</taxon>
    </lineage>
</organism>